<reference evidence="3" key="1">
    <citation type="submission" date="2015-02" db="EMBL/GenBank/DDBJ databases">
        <title>Genome sequencing for Strongylocentrotus purpuratus.</title>
        <authorList>
            <person name="Murali S."/>
            <person name="Liu Y."/>
            <person name="Vee V."/>
            <person name="English A."/>
            <person name="Wang M."/>
            <person name="Skinner E."/>
            <person name="Han Y."/>
            <person name="Muzny D.M."/>
            <person name="Worley K.C."/>
            <person name="Gibbs R.A."/>
        </authorList>
    </citation>
    <scope>NUCLEOTIDE SEQUENCE</scope>
</reference>
<dbReference type="OrthoDB" id="10354690at2759"/>
<accession>A0A7M7GH99</accession>
<sequence>MESHGDDDQMNPDISPFHGNQDSSSAYSALQMLTSAQPSPAEGLPGRVLQFIPVINVTSSESIASDVMSQSQSVTVQAPSELCDETILLRNYISQFQNLAALQPFPPALVMAPQDSSMTASNASLITSSETANPPSASLPKLTTLTPSQFMLVSSTELLPMTSSSQITMTTSHPTMTSPSSLVASSPDLLTFTSPQLTTMMSQAASSLQTIPSLTDLVPSVIDGVVSNQESVTSSQLPASLDPLVLPATDPQSLLDVATQVIREDAQDLPNDVEAGETDFTTCWGDTLVEEPTTSSALDDDGEYHDSFTEEWSRHFKEKFSPYFGYVHTLEEAEELLHVYEMCTESKYVGIKRCDKTNFEIDASKGRPFRYTPLIICGHKVPFDRVPYYHGGKAMYYCHLGSKRKEPPKDRPLKNPHKRMQSKKVGCEARIAFRVVARFPEHKLKDDTEHHRLVASQKLSRVWKEGGRDMVVEWRVYVMLPKASAHTNHELVRTLRLRDRPLDRRLIGRICQLVQMGLRNTHTIMKHVVHFAEYVLSKEGMTWKNRKDICGSRQVWWYRKQMLDHMDSNTLETSKFLEMIKEVEDIAQRHSYNGFIQEPSGGEDGMGTGKWKKRTELKNRKSYEKQLSNLKEECFNELQHFVKNVSSCTQVEVLARTLNTFRTFRKTFEKELMCEENKKEEPNHDPTFPNGIIQILDMDSSQHLSQLMQIQTSDMKTNILQ</sequence>
<dbReference type="EnsemblMetazoa" id="XM_003726147">
    <property type="protein sequence ID" value="XP_003726195"/>
    <property type="gene ID" value="LOC100889959"/>
</dbReference>
<dbReference type="InParanoid" id="A0A7M7GH99"/>
<organism evidence="2 3">
    <name type="scientific">Strongylocentrotus purpuratus</name>
    <name type="common">Purple sea urchin</name>
    <dbReference type="NCBI Taxonomy" id="7668"/>
    <lineage>
        <taxon>Eukaryota</taxon>
        <taxon>Metazoa</taxon>
        <taxon>Echinodermata</taxon>
        <taxon>Eleutherozoa</taxon>
        <taxon>Echinozoa</taxon>
        <taxon>Echinoidea</taxon>
        <taxon>Euechinoidea</taxon>
        <taxon>Echinacea</taxon>
        <taxon>Camarodonta</taxon>
        <taxon>Echinidea</taxon>
        <taxon>Strongylocentrotidae</taxon>
        <taxon>Strongylocentrotus</taxon>
    </lineage>
</organism>
<evidence type="ECO:0000256" key="1">
    <source>
        <dbReference type="SAM" id="MobiDB-lite"/>
    </source>
</evidence>
<dbReference type="RefSeq" id="XP_030844223.1">
    <property type="nucleotide sequence ID" value="XM_030988363.1"/>
</dbReference>
<reference evidence="2" key="2">
    <citation type="submission" date="2021-01" db="UniProtKB">
        <authorList>
            <consortium name="EnsemblMetazoa"/>
        </authorList>
    </citation>
    <scope>IDENTIFICATION</scope>
</reference>
<feature type="region of interest" description="Disordered" evidence="1">
    <location>
        <begin position="1"/>
        <end position="23"/>
    </location>
</feature>
<protein>
    <submittedName>
        <fullName evidence="2">Uncharacterized protein</fullName>
    </submittedName>
</protein>
<keyword evidence="3" id="KW-1185">Reference proteome</keyword>
<dbReference type="InterPro" id="IPR029309">
    <property type="entry name" value="CaRF"/>
</dbReference>
<evidence type="ECO:0000313" key="2">
    <source>
        <dbReference type="EnsemblMetazoa" id="XP_003726195"/>
    </source>
</evidence>
<dbReference type="GO" id="GO:0003700">
    <property type="term" value="F:DNA-binding transcription factor activity"/>
    <property type="evidence" value="ECO:0007669"/>
    <property type="project" value="InterPro"/>
</dbReference>
<dbReference type="AlphaFoldDB" id="A0A7M7GH99"/>
<dbReference type="PANTHER" id="PTHR47456">
    <property type="entry name" value="PHD-TYPE DOMAIN-CONTAINING PROTEIN"/>
    <property type="match status" value="1"/>
</dbReference>
<evidence type="ECO:0000313" key="3">
    <source>
        <dbReference type="Proteomes" id="UP000007110"/>
    </source>
</evidence>
<dbReference type="RefSeq" id="XP_003726195.2">
    <property type="nucleotide sequence ID" value="XM_003726147.3"/>
</dbReference>
<dbReference type="KEGG" id="spu:100889959"/>
<dbReference type="Pfam" id="PF15299">
    <property type="entry name" value="ALS2CR8"/>
    <property type="match status" value="1"/>
</dbReference>
<dbReference type="OMA" id="RNTHTIQ"/>
<proteinExistence type="predicted"/>
<name>A0A7M7GH99_STRPU</name>
<dbReference type="PANTHER" id="PTHR47456:SF1">
    <property type="entry name" value="PHD-TYPE DOMAIN-CONTAINING PROTEIN"/>
    <property type="match status" value="1"/>
</dbReference>
<dbReference type="EnsemblMetazoa" id="XM_030988363">
    <property type="protein sequence ID" value="XP_030844223"/>
    <property type="gene ID" value="LOC100889959"/>
</dbReference>
<dbReference type="GeneID" id="100889959"/>
<dbReference type="Proteomes" id="UP000007110">
    <property type="component" value="Unassembled WGS sequence"/>
</dbReference>